<keyword evidence="2" id="KW-1003">Cell membrane</keyword>
<name>A0A562ZM76_9BURK</name>
<evidence type="ECO:0000256" key="3">
    <source>
        <dbReference type="ARBA" id="ARBA00022692"/>
    </source>
</evidence>
<dbReference type="InterPro" id="IPR001123">
    <property type="entry name" value="LeuE-type"/>
</dbReference>
<dbReference type="PANTHER" id="PTHR30086:SF20">
    <property type="entry name" value="ARGININE EXPORTER PROTEIN ARGO-RELATED"/>
    <property type="match status" value="1"/>
</dbReference>
<proteinExistence type="predicted"/>
<feature type="transmembrane region" description="Helical" evidence="6">
    <location>
        <begin position="38"/>
        <end position="63"/>
    </location>
</feature>
<dbReference type="Proteomes" id="UP000318199">
    <property type="component" value="Unassembled WGS sequence"/>
</dbReference>
<evidence type="ECO:0000313" key="8">
    <source>
        <dbReference type="Proteomes" id="UP000318199"/>
    </source>
</evidence>
<keyword evidence="3 6" id="KW-0812">Transmembrane</keyword>
<dbReference type="PANTHER" id="PTHR30086">
    <property type="entry name" value="ARGININE EXPORTER PROTEIN ARGO"/>
    <property type="match status" value="1"/>
</dbReference>
<dbReference type="Pfam" id="PF01810">
    <property type="entry name" value="LysE"/>
    <property type="match status" value="1"/>
</dbReference>
<comment type="subcellular location">
    <subcellularLocation>
        <location evidence="1">Cell membrane</location>
        <topology evidence="1">Multi-pass membrane protein</topology>
    </subcellularLocation>
</comment>
<reference evidence="7 8" key="1">
    <citation type="submission" date="2019-07" db="EMBL/GenBank/DDBJ databases">
        <title>Caenimonas sedimenti sp. nov., isolated from activated sludge.</title>
        <authorList>
            <person name="Xu J."/>
        </authorList>
    </citation>
    <scope>NUCLEOTIDE SEQUENCE [LARGE SCALE GENOMIC DNA]</scope>
    <source>
        <strain evidence="7 8">HX-9-20</strain>
    </source>
</reference>
<feature type="transmembrane region" description="Helical" evidence="6">
    <location>
        <begin position="69"/>
        <end position="89"/>
    </location>
</feature>
<dbReference type="EMBL" id="VOBQ01000015">
    <property type="protein sequence ID" value="TWO69456.1"/>
    <property type="molecule type" value="Genomic_DNA"/>
</dbReference>
<comment type="caution">
    <text evidence="7">The sequence shown here is derived from an EMBL/GenBank/DDBJ whole genome shotgun (WGS) entry which is preliminary data.</text>
</comment>
<keyword evidence="5 6" id="KW-0472">Membrane</keyword>
<feature type="transmembrane region" description="Helical" evidence="6">
    <location>
        <begin position="110"/>
        <end position="135"/>
    </location>
</feature>
<gene>
    <name evidence="7" type="ORF">FN976_19410</name>
</gene>
<feature type="transmembrane region" description="Helical" evidence="6">
    <location>
        <begin position="185"/>
        <end position="202"/>
    </location>
</feature>
<evidence type="ECO:0000256" key="1">
    <source>
        <dbReference type="ARBA" id="ARBA00004651"/>
    </source>
</evidence>
<keyword evidence="8" id="KW-1185">Reference proteome</keyword>
<protein>
    <submittedName>
        <fullName evidence="7">LysE family translocator</fullName>
    </submittedName>
</protein>
<dbReference type="GO" id="GO:0005886">
    <property type="term" value="C:plasma membrane"/>
    <property type="evidence" value="ECO:0007669"/>
    <property type="project" value="UniProtKB-SubCell"/>
</dbReference>
<evidence type="ECO:0000256" key="5">
    <source>
        <dbReference type="ARBA" id="ARBA00023136"/>
    </source>
</evidence>
<dbReference type="OrthoDB" id="9804822at2"/>
<dbReference type="RefSeq" id="WP_145894714.1">
    <property type="nucleotide sequence ID" value="NZ_VOBQ01000015.1"/>
</dbReference>
<evidence type="ECO:0000313" key="7">
    <source>
        <dbReference type="EMBL" id="TWO69456.1"/>
    </source>
</evidence>
<organism evidence="7 8">
    <name type="scientific">Caenimonas sedimenti</name>
    <dbReference type="NCBI Taxonomy" id="2596921"/>
    <lineage>
        <taxon>Bacteria</taxon>
        <taxon>Pseudomonadati</taxon>
        <taxon>Pseudomonadota</taxon>
        <taxon>Betaproteobacteria</taxon>
        <taxon>Burkholderiales</taxon>
        <taxon>Comamonadaceae</taxon>
        <taxon>Caenimonas</taxon>
    </lineage>
</organism>
<evidence type="ECO:0000256" key="2">
    <source>
        <dbReference type="ARBA" id="ARBA00022475"/>
    </source>
</evidence>
<dbReference type="AlphaFoldDB" id="A0A562ZM76"/>
<evidence type="ECO:0000256" key="4">
    <source>
        <dbReference type="ARBA" id="ARBA00022989"/>
    </source>
</evidence>
<keyword evidence="4 6" id="KW-1133">Transmembrane helix</keyword>
<accession>A0A562ZM76</accession>
<evidence type="ECO:0000256" key="6">
    <source>
        <dbReference type="SAM" id="Phobius"/>
    </source>
</evidence>
<feature type="transmembrane region" description="Helical" evidence="6">
    <location>
        <begin position="147"/>
        <end position="173"/>
    </location>
</feature>
<sequence length="207" mass="22046">MDPLWLFALFVLGIIVVPGMDMAFVLSSALVDGRRAGLAAVGGTIAGGMVHVAMSSVGIGLLLQLFPAAFNAMLFAGALYVGYMGWMLWRHPATLGEVREGVTRSLGQTFTRALVTCLLNPKAYIFMLAVFPQFIRPDRGPVLEQAIVLGAIIAVTQGLVYGAVALGAAGLRAGLGRSQARQERLARAVAVLLMGTATWTLWQSWAW</sequence>
<feature type="transmembrane region" description="Helical" evidence="6">
    <location>
        <begin position="6"/>
        <end position="26"/>
    </location>
</feature>
<dbReference type="GO" id="GO:0015171">
    <property type="term" value="F:amino acid transmembrane transporter activity"/>
    <property type="evidence" value="ECO:0007669"/>
    <property type="project" value="TreeGrafter"/>
</dbReference>